<keyword evidence="2" id="KW-1185">Reference proteome</keyword>
<dbReference type="EMBL" id="EQ974124">
    <property type="protein sequence ID" value="EEF33173.1"/>
    <property type="molecule type" value="Genomic_DNA"/>
</dbReference>
<evidence type="ECO:0000313" key="2">
    <source>
        <dbReference type="Proteomes" id="UP000008311"/>
    </source>
</evidence>
<accession>B9ST98</accession>
<evidence type="ECO:0008006" key="3">
    <source>
        <dbReference type="Google" id="ProtNLM"/>
    </source>
</evidence>
<reference evidence="2" key="1">
    <citation type="journal article" date="2010" name="Nat. Biotechnol.">
        <title>Draft genome sequence of the oilseed species Ricinus communis.</title>
        <authorList>
            <person name="Chan A.P."/>
            <person name="Crabtree J."/>
            <person name="Zhao Q."/>
            <person name="Lorenzi H."/>
            <person name="Orvis J."/>
            <person name="Puiu D."/>
            <person name="Melake-Berhan A."/>
            <person name="Jones K.M."/>
            <person name="Redman J."/>
            <person name="Chen G."/>
            <person name="Cahoon E.B."/>
            <person name="Gedil M."/>
            <person name="Stanke M."/>
            <person name="Haas B.J."/>
            <person name="Wortman J.R."/>
            <person name="Fraser-Liggett C.M."/>
            <person name="Ravel J."/>
            <person name="Rabinowicz P.D."/>
        </authorList>
    </citation>
    <scope>NUCLEOTIDE SEQUENCE [LARGE SCALE GENOMIC DNA]</scope>
    <source>
        <strain evidence="2">cv. Hale</strain>
    </source>
</reference>
<organism evidence="1 2">
    <name type="scientific">Ricinus communis</name>
    <name type="common">Castor bean</name>
    <dbReference type="NCBI Taxonomy" id="3988"/>
    <lineage>
        <taxon>Eukaryota</taxon>
        <taxon>Viridiplantae</taxon>
        <taxon>Streptophyta</taxon>
        <taxon>Embryophyta</taxon>
        <taxon>Tracheophyta</taxon>
        <taxon>Spermatophyta</taxon>
        <taxon>Magnoliopsida</taxon>
        <taxon>eudicotyledons</taxon>
        <taxon>Gunneridae</taxon>
        <taxon>Pentapetalae</taxon>
        <taxon>rosids</taxon>
        <taxon>fabids</taxon>
        <taxon>Malpighiales</taxon>
        <taxon>Euphorbiaceae</taxon>
        <taxon>Acalyphoideae</taxon>
        <taxon>Acalypheae</taxon>
        <taxon>Ricinus</taxon>
    </lineage>
</organism>
<dbReference type="Proteomes" id="UP000008311">
    <property type="component" value="Unassembled WGS sequence"/>
</dbReference>
<name>B9ST98_RICCO</name>
<evidence type="ECO:0000313" key="1">
    <source>
        <dbReference type="EMBL" id="EEF33173.1"/>
    </source>
</evidence>
<sequence length="93" mass="10779">MKWEVKDAHIMSWILRSMEPSILLNLKPYKTSREMWGYLKKFTTKATQHDGFNWKSNWVNSVKGADYNDIVCASIPPEGLIAIQSVHETSKHD</sequence>
<protein>
    <recommendedName>
        <fullName evidence="3">Retrotransposon Copia-like N-terminal domain-containing protein</fullName>
    </recommendedName>
</protein>
<dbReference type="eggNOG" id="KOG0017">
    <property type="taxonomic scope" value="Eukaryota"/>
</dbReference>
<gene>
    <name evidence="1" type="ORF">RCOM_0364780</name>
</gene>
<dbReference type="InParanoid" id="B9ST98"/>
<proteinExistence type="predicted"/>
<dbReference type="AlphaFoldDB" id="B9ST98"/>